<organism evidence="1 2">
    <name type="scientific">Lophium mytilinum</name>
    <dbReference type="NCBI Taxonomy" id="390894"/>
    <lineage>
        <taxon>Eukaryota</taxon>
        <taxon>Fungi</taxon>
        <taxon>Dikarya</taxon>
        <taxon>Ascomycota</taxon>
        <taxon>Pezizomycotina</taxon>
        <taxon>Dothideomycetes</taxon>
        <taxon>Pleosporomycetidae</taxon>
        <taxon>Mytilinidiales</taxon>
        <taxon>Mytilinidiaceae</taxon>
        <taxon>Lophium</taxon>
    </lineage>
</organism>
<sequence length="214" mass="24229">MALPAPNLVTAKSPGAVELQLILVVENVEPFREKELIRRMTNLVSHVVRVCQQFLRVARCVRAYLAYLEPELAYARRWRSQEGAASRERSRYARQRVGERSRMGWTGQRFCHDKRPSPTADTVFLFFVAGRVWVLSLACSTTARYEAAVAIDKPRASWFDEECNAQYFACHGYVLTTIVYPLQGLALADRMPSFCGDTGGISDSSWTPLRFVGE</sequence>
<reference evidence="1" key="1">
    <citation type="journal article" date="2020" name="Stud. Mycol.">
        <title>101 Dothideomycetes genomes: a test case for predicting lifestyles and emergence of pathogens.</title>
        <authorList>
            <person name="Haridas S."/>
            <person name="Albert R."/>
            <person name="Binder M."/>
            <person name="Bloem J."/>
            <person name="Labutti K."/>
            <person name="Salamov A."/>
            <person name="Andreopoulos B."/>
            <person name="Baker S."/>
            <person name="Barry K."/>
            <person name="Bills G."/>
            <person name="Bluhm B."/>
            <person name="Cannon C."/>
            <person name="Castanera R."/>
            <person name="Culley D."/>
            <person name="Daum C."/>
            <person name="Ezra D."/>
            <person name="Gonzalez J."/>
            <person name="Henrissat B."/>
            <person name="Kuo A."/>
            <person name="Liang C."/>
            <person name="Lipzen A."/>
            <person name="Lutzoni F."/>
            <person name="Magnuson J."/>
            <person name="Mondo S."/>
            <person name="Nolan M."/>
            <person name="Ohm R."/>
            <person name="Pangilinan J."/>
            <person name="Park H.-J."/>
            <person name="Ramirez L."/>
            <person name="Alfaro M."/>
            <person name="Sun H."/>
            <person name="Tritt A."/>
            <person name="Yoshinaga Y."/>
            <person name="Zwiers L.-H."/>
            <person name="Turgeon B."/>
            <person name="Goodwin S."/>
            <person name="Spatafora J."/>
            <person name="Crous P."/>
            <person name="Grigoriev I."/>
        </authorList>
    </citation>
    <scope>NUCLEOTIDE SEQUENCE</scope>
    <source>
        <strain evidence="1">CBS 269.34</strain>
    </source>
</reference>
<protein>
    <submittedName>
        <fullName evidence="1">Uncharacterized protein</fullName>
    </submittedName>
</protein>
<dbReference type="AlphaFoldDB" id="A0A6A6REZ2"/>
<dbReference type="Proteomes" id="UP000799750">
    <property type="component" value="Unassembled WGS sequence"/>
</dbReference>
<proteinExistence type="predicted"/>
<keyword evidence="2" id="KW-1185">Reference proteome</keyword>
<accession>A0A6A6REZ2</accession>
<evidence type="ECO:0000313" key="1">
    <source>
        <dbReference type="EMBL" id="KAF2502027.1"/>
    </source>
</evidence>
<dbReference type="EMBL" id="MU004181">
    <property type="protein sequence ID" value="KAF2502027.1"/>
    <property type="molecule type" value="Genomic_DNA"/>
</dbReference>
<gene>
    <name evidence="1" type="ORF">BU16DRAFT_554091</name>
</gene>
<name>A0A6A6REZ2_9PEZI</name>
<evidence type="ECO:0000313" key="2">
    <source>
        <dbReference type="Proteomes" id="UP000799750"/>
    </source>
</evidence>